<dbReference type="GO" id="GO:0008360">
    <property type="term" value="P:regulation of cell shape"/>
    <property type="evidence" value="ECO:0007669"/>
    <property type="project" value="UniProtKB-KW"/>
</dbReference>
<dbReference type="PANTHER" id="PTHR21198">
    <property type="entry name" value="GLUTAMATE RACEMASE"/>
    <property type="match status" value="1"/>
</dbReference>
<gene>
    <name evidence="7 8" type="primary">murI</name>
    <name evidence="8" type="ORF">H9816_07080</name>
</gene>
<reference evidence="8" key="1">
    <citation type="journal article" date="2021" name="PeerJ">
        <title>Extensive microbial diversity within the chicken gut microbiome revealed by metagenomics and culture.</title>
        <authorList>
            <person name="Gilroy R."/>
            <person name="Ravi A."/>
            <person name="Getino M."/>
            <person name="Pursley I."/>
            <person name="Horton D.L."/>
            <person name="Alikhan N.F."/>
            <person name="Baker D."/>
            <person name="Gharbi K."/>
            <person name="Hall N."/>
            <person name="Watson M."/>
            <person name="Adriaenssens E.M."/>
            <person name="Foster-Nyarko E."/>
            <person name="Jarju S."/>
            <person name="Secka A."/>
            <person name="Antonio M."/>
            <person name="Oren A."/>
            <person name="Chaudhuri R.R."/>
            <person name="La Ragione R."/>
            <person name="Hildebrand F."/>
            <person name="Pallen M.J."/>
        </authorList>
    </citation>
    <scope>NUCLEOTIDE SEQUENCE</scope>
    <source>
        <strain evidence="8">ChiHjej11B10-19426</strain>
    </source>
</reference>
<dbReference type="GO" id="GO:0071555">
    <property type="term" value="P:cell wall organization"/>
    <property type="evidence" value="ECO:0007669"/>
    <property type="project" value="UniProtKB-KW"/>
</dbReference>
<keyword evidence="5 7" id="KW-0413">Isomerase</keyword>
<comment type="function">
    <text evidence="7">Provides the (R)-glutamate required for cell wall biosynthesis.</text>
</comment>
<dbReference type="InterPro" id="IPR001920">
    <property type="entry name" value="Asp/Glu_race"/>
</dbReference>
<dbReference type="GO" id="GO:0008881">
    <property type="term" value="F:glutamate racemase activity"/>
    <property type="evidence" value="ECO:0007669"/>
    <property type="project" value="UniProtKB-UniRule"/>
</dbReference>
<dbReference type="HAMAP" id="MF_00258">
    <property type="entry name" value="Glu_racemase"/>
    <property type="match status" value="1"/>
</dbReference>
<dbReference type="PROSITE" id="PS00924">
    <property type="entry name" value="ASP_GLU_RACEMASE_2"/>
    <property type="match status" value="1"/>
</dbReference>
<evidence type="ECO:0000256" key="7">
    <source>
        <dbReference type="HAMAP-Rule" id="MF_00258"/>
    </source>
</evidence>
<dbReference type="Pfam" id="PF01177">
    <property type="entry name" value="Asp_Glu_race"/>
    <property type="match status" value="1"/>
</dbReference>
<dbReference type="NCBIfam" id="TIGR00067">
    <property type="entry name" value="glut_race"/>
    <property type="match status" value="1"/>
</dbReference>
<dbReference type="InterPro" id="IPR015942">
    <property type="entry name" value="Asp/Glu/hydantoin_racemase"/>
</dbReference>
<dbReference type="Gene3D" id="3.40.50.1860">
    <property type="match status" value="2"/>
</dbReference>
<keyword evidence="4 7" id="KW-0573">Peptidoglycan synthesis</keyword>
<comment type="caution">
    <text evidence="8">The sequence shown here is derived from an EMBL/GenBank/DDBJ whole genome shotgun (WGS) entry which is preliminary data.</text>
</comment>
<evidence type="ECO:0000313" key="8">
    <source>
        <dbReference type="EMBL" id="HIZ15655.1"/>
    </source>
</evidence>
<evidence type="ECO:0000256" key="5">
    <source>
        <dbReference type="ARBA" id="ARBA00023235"/>
    </source>
</evidence>
<dbReference type="EMBL" id="DXCC01000026">
    <property type="protein sequence ID" value="HIZ15655.1"/>
    <property type="molecule type" value="Genomic_DNA"/>
</dbReference>
<dbReference type="SUPFAM" id="SSF53681">
    <property type="entry name" value="Aspartate/glutamate racemase"/>
    <property type="match status" value="2"/>
</dbReference>
<protein>
    <recommendedName>
        <fullName evidence="2 7">Glutamate racemase</fullName>
        <ecNumber evidence="2 7">5.1.1.3</ecNumber>
    </recommendedName>
</protein>
<dbReference type="Proteomes" id="UP000824014">
    <property type="component" value="Unassembled WGS sequence"/>
</dbReference>
<dbReference type="PANTHER" id="PTHR21198:SF2">
    <property type="entry name" value="GLUTAMATE RACEMASE"/>
    <property type="match status" value="1"/>
</dbReference>
<feature type="binding site" evidence="7">
    <location>
        <begin position="184"/>
        <end position="185"/>
    </location>
    <ligand>
        <name>substrate</name>
    </ligand>
</feature>
<keyword evidence="6 7" id="KW-0961">Cell wall biogenesis/degradation</keyword>
<feature type="active site" description="Proton donor/acceptor" evidence="7">
    <location>
        <position position="73"/>
    </location>
</feature>
<proteinExistence type="inferred from homology"/>
<evidence type="ECO:0000256" key="6">
    <source>
        <dbReference type="ARBA" id="ARBA00023316"/>
    </source>
</evidence>
<comment type="catalytic activity">
    <reaction evidence="1 7">
        <text>L-glutamate = D-glutamate</text>
        <dbReference type="Rhea" id="RHEA:12813"/>
        <dbReference type="ChEBI" id="CHEBI:29985"/>
        <dbReference type="ChEBI" id="CHEBI:29986"/>
        <dbReference type="EC" id="5.1.1.3"/>
    </reaction>
</comment>
<feature type="binding site" evidence="7">
    <location>
        <begin position="42"/>
        <end position="43"/>
    </location>
    <ligand>
        <name>substrate</name>
    </ligand>
</feature>
<dbReference type="EC" id="5.1.1.3" evidence="2 7"/>
<dbReference type="InterPro" id="IPR033134">
    <property type="entry name" value="Asp/Glu_racemase_AS_2"/>
</dbReference>
<organism evidence="8 9">
    <name type="scientific">Candidatus Tidjanibacter faecipullorum</name>
    <dbReference type="NCBI Taxonomy" id="2838766"/>
    <lineage>
        <taxon>Bacteria</taxon>
        <taxon>Pseudomonadati</taxon>
        <taxon>Bacteroidota</taxon>
        <taxon>Bacteroidia</taxon>
        <taxon>Bacteroidales</taxon>
        <taxon>Rikenellaceae</taxon>
        <taxon>Tidjanibacter</taxon>
    </lineage>
</organism>
<evidence type="ECO:0000256" key="3">
    <source>
        <dbReference type="ARBA" id="ARBA00022960"/>
    </source>
</evidence>
<keyword evidence="3 7" id="KW-0133">Cell shape</keyword>
<dbReference type="InterPro" id="IPR004391">
    <property type="entry name" value="Glu_race"/>
</dbReference>
<comment type="pathway">
    <text evidence="7">Cell wall biogenesis; peptidoglycan biosynthesis.</text>
</comment>
<feature type="binding site" evidence="7">
    <location>
        <begin position="10"/>
        <end position="11"/>
    </location>
    <ligand>
        <name>substrate</name>
    </ligand>
</feature>
<reference evidence="8" key="2">
    <citation type="submission" date="2021-04" db="EMBL/GenBank/DDBJ databases">
        <authorList>
            <person name="Gilroy R."/>
        </authorList>
    </citation>
    <scope>NUCLEOTIDE SEQUENCE</scope>
    <source>
        <strain evidence="8">ChiHjej11B10-19426</strain>
    </source>
</reference>
<evidence type="ECO:0000256" key="2">
    <source>
        <dbReference type="ARBA" id="ARBA00013090"/>
    </source>
</evidence>
<name>A0A9D2DEY7_9BACT</name>
<evidence type="ECO:0000256" key="4">
    <source>
        <dbReference type="ARBA" id="ARBA00022984"/>
    </source>
</evidence>
<feature type="active site" description="Proton donor/acceptor" evidence="7">
    <location>
        <position position="183"/>
    </location>
</feature>
<comment type="similarity">
    <text evidence="7">Belongs to the aspartate/glutamate racemases family.</text>
</comment>
<dbReference type="AlphaFoldDB" id="A0A9D2DEY7"/>
<accession>A0A9D2DEY7</accession>
<sequence length="255" mass="27448">MNNAPIGVFDSGMGGLSVWREIRKRLPHESLIYFGDGLHCPYGEKPAAEVVGYIDEAIRTLIAHDCKLIVLACNTATMTAVKYLRATYPLPFVGMEPAVKPAAATTETETIGVLATRASLGSDWFGELSGRYAAGVRVVTAVGEGFVEAVEADEEHTPATRRLVERAVAPLLAAGADRIVLGCTHYPFLADVIEEVIANPSVQLIDPAPAIARRVEWLLSQDGRLAEPTHVPELLFLSAAGAEYAEKLRRRATAL</sequence>
<evidence type="ECO:0000313" key="9">
    <source>
        <dbReference type="Proteomes" id="UP000824014"/>
    </source>
</evidence>
<dbReference type="GO" id="GO:0009252">
    <property type="term" value="P:peptidoglycan biosynthetic process"/>
    <property type="evidence" value="ECO:0007669"/>
    <property type="project" value="UniProtKB-UniRule"/>
</dbReference>
<evidence type="ECO:0000256" key="1">
    <source>
        <dbReference type="ARBA" id="ARBA00001602"/>
    </source>
</evidence>
<feature type="binding site" evidence="7">
    <location>
        <begin position="74"/>
        <end position="75"/>
    </location>
    <ligand>
        <name>substrate</name>
    </ligand>
</feature>